<dbReference type="WBParaSite" id="nRc.2.0.1.t03080-RA">
    <property type="protein sequence ID" value="nRc.2.0.1.t03080-RA"/>
    <property type="gene ID" value="nRc.2.0.1.g03080"/>
</dbReference>
<evidence type="ECO:0000313" key="2">
    <source>
        <dbReference type="WBParaSite" id="nRc.2.0.1.t03080-RA"/>
    </source>
</evidence>
<sequence>MNSCAKELLTADDRDARNMAPIDRRPKLAEYQIYPFIDQIREERSRRPGQGFDTYHREYINDNFDAIRDDYRHNPLDELWFEMSQKDDDIG</sequence>
<name>A0A915HNL4_ROMCU</name>
<protein>
    <submittedName>
        <fullName evidence="2">Uncharacterized protein</fullName>
    </submittedName>
</protein>
<organism evidence="1 2">
    <name type="scientific">Romanomermis culicivorax</name>
    <name type="common">Nematode worm</name>
    <dbReference type="NCBI Taxonomy" id="13658"/>
    <lineage>
        <taxon>Eukaryota</taxon>
        <taxon>Metazoa</taxon>
        <taxon>Ecdysozoa</taxon>
        <taxon>Nematoda</taxon>
        <taxon>Enoplea</taxon>
        <taxon>Dorylaimia</taxon>
        <taxon>Mermithida</taxon>
        <taxon>Mermithoidea</taxon>
        <taxon>Mermithidae</taxon>
        <taxon>Romanomermis</taxon>
    </lineage>
</organism>
<reference evidence="2" key="1">
    <citation type="submission" date="2022-11" db="UniProtKB">
        <authorList>
            <consortium name="WormBaseParasite"/>
        </authorList>
    </citation>
    <scope>IDENTIFICATION</scope>
</reference>
<keyword evidence="1" id="KW-1185">Reference proteome</keyword>
<accession>A0A915HNL4</accession>
<evidence type="ECO:0000313" key="1">
    <source>
        <dbReference type="Proteomes" id="UP000887565"/>
    </source>
</evidence>
<dbReference type="AlphaFoldDB" id="A0A915HNL4"/>
<dbReference type="Proteomes" id="UP000887565">
    <property type="component" value="Unplaced"/>
</dbReference>
<proteinExistence type="predicted"/>